<evidence type="ECO:0000313" key="2">
    <source>
        <dbReference type="EMBL" id="GHD61764.1"/>
    </source>
</evidence>
<dbReference type="EMBL" id="BMYO01000004">
    <property type="protein sequence ID" value="GHD61764.1"/>
    <property type="molecule type" value="Genomic_DNA"/>
</dbReference>
<dbReference type="Proteomes" id="UP000604737">
    <property type="component" value="Unassembled WGS sequence"/>
</dbReference>
<proteinExistence type="predicted"/>
<feature type="chain" id="PRO_5046494866" evidence="1">
    <location>
        <begin position="20"/>
        <end position="201"/>
    </location>
</feature>
<dbReference type="PANTHER" id="PTHR36573">
    <property type="entry name" value="INTERMEMBRANE PHOSPHOLIPID TRANSPORT SYSTEM BINDING PROTEIN MLAC"/>
    <property type="match status" value="1"/>
</dbReference>
<sequence length="201" mass="22158">MKKWIASLVIALLPVLALAAAEPEQIVRGVSNDVLAILKQNDKDPVKVREQVDARVSPLADYPRMTSLAVGKYWRQATPEQQQALAKEFRTMLVRTYMSALTIYKNAEVDVKGTRPGADSGEQTVRTEVSIPGQKPIPLDFYFEKVGNNWKVFDIAVDGISFTVNNRNQFGTVIRKDGIDGLIKTLSDRNAKLAGNGKQGG</sequence>
<name>A0ABQ3GZW4_9NEIS</name>
<feature type="signal peptide" evidence="1">
    <location>
        <begin position="1"/>
        <end position="19"/>
    </location>
</feature>
<reference evidence="3" key="1">
    <citation type="journal article" date="2019" name="Int. J. Syst. Evol. Microbiol.">
        <title>The Global Catalogue of Microorganisms (GCM) 10K type strain sequencing project: providing services to taxonomists for standard genome sequencing and annotation.</title>
        <authorList>
            <consortium name="The Broad Institute Genomics Platform"/>
            <consortium name="The Broad Institute Genome Sequencing Center for Infectious Disease"/>
            <person name="Wu L."/>
            <person name="Ma J."/>
        </authorList>
    </citation>
    <scope>NUCLEOTIDE SEQUENCE [LARGE SCALE GENOMIC DNA]</scope>
    <source>
        <strain evidence="3">KCTC 23701</strain>
    </source>
</reference>
<dbReference type="RefSeq" id="WP_189459837.1">
    <property type="nucleotide sequence ID" value="NZ_BMYO01000004.1"/>
</dbReference>
<accession>A0ABQ3GZW4</accession>
<protein>
    <submittedName>
        <fullName evidence="2">Periplasmic transporter</fullName>
    </submittedName>
</protein>
<gene>
    <name evidence="2" type="ORF">GCM10007350_16620</name>
</gene>
<keyword evidence="3" id="KW-1185">Reference proteome</keyword>
<evidence type="ECO:0000313" key="3">
    <source>
        <dbReference type="Proteomes" id="UP000604737"/>
    </source>
</evidence>
<dbReference type="PANTHER" id="PTHR36573:SF1">
    <property type="entry name" value="INTERMEMBRANE PHOSPHOLIPID TRANSPORT SYSTEM BINDING PROTEIN MLAC"/>
    <property type="match status" value="1"/>
</dbReference>
<dbReference type="PIRSF" id="PIRSF004649">
    <property type="entry name" value="MlaC"/>
    <property type="match status" value="1"/>
</dbReference>
<dbReference type="InterPro" id="IPR008869">
    <property type="entry name" value="MlaC/ttg2D"/>
</dbReference>
<comment type="caution">
    <text evidence="2">The sequence shown here is derived from an EMBL/GenBank/DDBJ whole genome shotgun (WGS) entry which is preliminary data.</text>
</comment>
<organism evidence="2 3">
    <name type="scientific">Jeongeupia chitinilytica</name>
    <dbReference type="NCBI Taxonomy" id="1041641"/>
    <lineage>
        <taxon>Bacteria</taxon>
        <taxon>Pseudomonadati</taxon>
        <taxon>Pseudomonadota</taxon>
        <taxon>Betaproteobacteria</taxon>
        <taxon>Neisseriales</taxon>
        <taxon>Chitinibacteraceae</taxon>
        <taxon>Jeongeupia</taxon>
    </lineage>
</organism>
<dbReference type="InterPro" id="IPR042245">
    <property type="entry name" value="Tgt2/MlaC_sf"/>
</dbReference>
<dbReference type="Gene3D" id="3.10.450.710">
    <property type="entry name" value="Tgt2/MlaC"/>
    <property type="match status" value="1"/>
</dbReference>
<keyword evidence="1" id="KW-0732">Signal</keyword>
<dbReference type="Pfam" id="PF05494">
    <property type="entry name" value="MlaC"/>
    <property type="match status" value="1"/>
</dbReference>
<evidence type="ECO:0000256" key="1">
    <source>
        <dbReference type="SAM" id="SignalP"/>
    </source>
</evidence>